<gene>
    <name evidence="1" type="ORF">RPERSI_LOCUS27235</name>
</gene>
<evidence type="ECO:0000313" key="2">
    <source>
        <dbReference type="Proteomes" id="UP000789920"/>
    </source>
</evidence>
<name>A0ACA9S7B1_9GLOM</name>
<protein>
    <submittedName>
        <fullName evidence="1">11379_t:CDS:1</fullName>
    </submittedName>
</protein>
<keyword evidence="2" id="KW-1185">Reference proteome</keyword>
<organism evidence="1 2">
    <name type="scientific">Racocetra persica</name>
    <dbReference type="NCBI Taxonomy" id="160502"/>
    <lineage>
        <taxon>Eukaryota</taxon>
        <taxon>Fungi</taxon>
        <taxon>Fungi incertae sedis</taxon>
        <taxon>Mucoromycota</taxon>
        <taxon>Glomeromycotina</taxon>
        <taxon>Glomeromycetes</taxon>
        <taxon>Diversisporales</taxon>
        <taxon>Gigasporaceae</taxon>
        <taxon>Racocetra</taxon>
    </lineage>
</organism>
<reference evidence="1" key="1">
    <citation type="submission" date="2021-06" db="EMBL/GenBank/DDBJ databases">
        <authorList>
            <person name="Kallberg Y."/>
            <person name="Tangrot J."/>
            <person name="Rosling A."/>
        </authorList>
    </citation>
    <scope>NUCLEOTIDE SEQUENCE</scope>
    <source>
        <strain evidence="1">MA461A</strain>
    </source>
</reference>
<sequence>RSAKRTRAMFQSGTAASSILEDDESLRIKLRVKIHDEYEDAKELPRALLALQGGQKRSTSQAEAISSEAAANDATNLSTNGGAAPMQLDRDQLPQISGGHAYPSAPGVTLSEDNAMEAHVSESSIQRLVENLPPSRAQQEAAKTAHGV</sequence>
<comment type="caution">
    <text evidence="1">The sequence shown here is derived from an EMBL/GenBank/DDBJ whole genome shotgun (WGS) entry which is preliminary data.</text>
</comment>
<proteinExistence type="predicted"/>
<accession>A0ACA9S7B1</accession>
<dbReference type="EMBL" id="CAJVQC010095451">
    <property type="protein sequence ID" value="CAG8828405.1"/>
    <property type="molecule type" value="Genomic_DNA"/>
</dbReference>
<dbReference type="Proteomes" id="UP000789920">
    <property type="component" value="Unassembled WGS sequence"/>
</dbReference>
<feature type="non-terminal residue" evidence="1">
    <location>
        <position position="148"/>
    </location>
</feature>
<evidence type="ECO:0000313" key="1">
    <source>
        <dbReference type="EMBL" id="CAG8828405.1"/>
    </source>
</evidence>
<feature type="non-terminal residue" evidence="1">
    <location>
        <position position="1"/>
    </location>
</feature>